<evidence type="ECO:0000313" key="5">
    <source>
        <dbReference type="Proteomes" id="UP001208690"/>
    </source>
</evidence>
<dbReference type="InterPro" id="IPR016181">
    <property type="entry name" value="Acyl_CoA_acyltransferase"/>
</dbReference>
<dbReference type="PROSITE" id="PS51186">
    <property type="entry name" value="GNAT"/>
    <property type="match status" value="1"/>
</dbReference>
<dbReference type="InterPro" id="IPR000182">
    <property type="entry name" value="GNAT_dom"/>
</dbReference>
<dbReference type="CDD" id="cd04301">
    <property type="entry name" value="NAT_SF"/>
    <property type="match status" value="1"/>
</dbReference>
<dbReference type="Proteomes" id="UP001208690">
    <property type="component" value="Unassembled WGS sequence"/>
</dbReference>
<evidence type="ECO:0000259" key="3">
    <source>
        <dbReference type="PROSITE" id="PS51186"/>
    </source>
</evidence>
<gene>
    <name evidence="4" type="ORF">MUB52_06065</name>
</gene>
<dbReference type="PANTHER" id="PTHR43877">
    <property type="entry name" value="AMINOALKYLPHOSPHONATE N-ACETYLTRANSFERASE-RELATED-RELATED"/>
    <property type="match status" value="1"/>
</dbReference>
<name>A0ABT3BCW0_9RHOB</name>
<dbReference type="SUPFAM" id="SSF55729">
    <property type="entry name" value="Acyl-CoA N-acyltransferases (Nat)"/>
    <property type="match status" value="1"/>
</dbReference>
<reference evidence="4 5" key="1">
    <citation type="submission" date="2022-04" db="EMBL/GenBank/DDBJ databases">
        <title>Roseobacter sp. WL0113 is a bacterium isolated from neritic sediment.</title>
        <authorList>
            <person name="Wang L."/>
            <person name="He W."/>
            <person name="Zhang D.-F."/>
        </authorList>
    </citation>
    <scope>NUCLEOTIDE SEQUENCE [LARGE SCALE GENOMIC DNA]</scope>
    <source>
        <strain evidence="4 5">WL0113</strain>
    </source>
</reference>
<dbReference type="Pfam" id="PF00583">
    <property type="entry name" value="Acetyltransf_1"/>
    <property type="match status" value="1"/>
</dbReference>
<feature type="domain" description="N-acetyltransferase" evidence="3">
    <location>
        <begin position="9"/>
        <end position="149"/>
    </location>
</feature>
<evidence type="ECO:0000313" key="4">
    <source>
        <dbReference type="EMBL" id="MCV3270989.1"/>
    </source>
</evidence>
<comment type="caution">
    <text evidence="4">The sequence shown here is derived from an EMBL/GenBank/DDBJ whole genome shotgun (WGS) entry which is preliminary data.</text>
</comment>
<keyword evidence="5" id="KW-1185">Reference proteome</keyword>
<evidence type="ECO:0000256" key="2">
    <source>
        <dbReference type="ARBA" id="ARBA00023315"/>
    </source>
</evidence>
<dbReference type="RefSeq" id="WP_263843310.1">
    <property type="nucleotide sequence ID" value="NZ_JALIEB010000003.1"/>
</dbReference>
<keyword evidence="1" id="KW-0808">Transferase</keyword>
<dbReference type="InterPro" id="IPR050832">
    <property type="entry name" value="Bact_Acetyltransf"/>
</dbReference>
<protein>
    <submittedName>
        <fullName evidence="4">GNAT family N-acetyltransferase</fullName>
    </submittedName>
</protein>
<accession>A0ABT3BCW0</accession>
<evidence type="ECO:0000256" key="1">
    <source>
        <dbReference type="ARBA" id="ARBA00022679"/>
    </source>
</evidence>
<dbReference type="EMBL" id="JALIEB010000003">
    <property type="protein sequence ID" value="MCV3270989.1"/>
    <property type="molecule type" value="Genomic_DNA"/>
</dbReference>
<organism evidence="4 5">
    <name type="scientific">Roseobacter sinensis</name>
    <dbReference type="NCBI Taxonomy" id="2931391"/>
    <lineage>
        <taxon>Bacteria</taxon>
        <taxon>Pseudomonadati</taxon>
        <taxon>Pseudomonadota</taxon>
        <taxon>Alphaproteobacteria</taxon>
        <taxon>Rhodobacterales</taxon>
        <taxon>Roseobacteraceae</taxon>
        <taxon>Roseobacter</taxon>
    </lineage>
</organism>
<dbReference type="Gene3D" id="3.40.630.30">
    <property type="match status" value="1"/>
</dbReference>
<keyword evidence="2" id="KW-0012">Acyltransferase</keyword>
<proteinExistence type="predicted"/>
<sequence>MKSPSEPSLTVRLLTQQDADALTALYNELTFGPKTACTHDVLAVLAHPGTTIHGALAADRVIGMVTLHILPNVTWDGRPYALIENVATAGDWRWRGIGRRVMQSAIDHARTQKVYKIMLLTGQKRGARGFYEALGFDCEDKHGMVMRWD</sequence>